<keyword evidence="7 12" id="KW-0411">Iron-sulfur</keyword>
<comment type="subunit">
    <text evidence="12">Monomer and homodimer.</text>
</comment>
<dbReference type="CDD" id="cd21117">
    <property type="entry name" value="Twitch_MoaA"/>
    <property type="match status" value="1"/>
</dbReference>
<dbReference type="AlphaFoldDB" id="A0A2S0NE11"/>
<keyword evidence="3 12" id="KW-0949">S-adenosyl-L-methionine</keyword>
<keyword evidence="10 12" id="KW-0456">Lyase</keyword>
<dbReference type="GO" id="GO:0061799">
    <property type="term" value="F:cyclic pyranopterin monophosphate synthase activity"/>
    <property type="evidence" value="ECO:0007669"/>
    <property type="project" value="TreeGrafter"/>
</dbReference>
<dbReference type="OrthoDB" id="9763993at2"/>
<feature type="binding site" evidence="12">
    <location>
        <position position="75"/>
    </location>
    <ligand>
        <name>S-adenosyl-L-methionine</name>
        <dbReference type="ChEBI" id="CHEBI:59789"/>
    </ligand>
</feature>
<keyword evidence="2 12" id="KW-0004">4Fe-4S</keyword>
<comment type="pathway">
    <text evidence="12">Cofactor biosynthesis; molybdopterin biosynthesis.</text>
</comment>
<dbReference type="Pfam" id="PF04055">
    <property type="entry name" value="Radical_SAM"/>
    <property type="match status" value="1"/>
</dbReference>
<dbReference type="SFLD" id="SFLDG01067">
    <property type="entry name" value="SPASM/twitch_domain_containing"/>
    <property type="match status" value="1"/>
</dbReference>
<comment type="catalytic activity">
    <reaction evidence="11 12">
        <text>GTP + AH2 + S-adenosyl-L-methionine = (8S)-3',8-cyclo-7,8-dihydroguanosine 5'-triphosphate + 5'-deoxyadenosine + L-methionine + A + H(+)</text>
        <dbReference type="Rhea" id="RHEA:49576"/>
        <dbReference type="ChEBI" id="CHEBI:13193"/>
        <dbReference type="ChEBI" id="CHEBI:15378"/>
        <dbReference type="ChEBI" id="CHEBI:17319"/>
        <dbReference type="ChEBI" id="CHEBI:17499"/>
        <dbReference type="ChEBI" id="CHEBI:37565"/>
        <dbReference type="ChEBI" id="CHEBI:57844"/>
        <dbReference type="ChEBI" id="CHEBI:59789"/>
        <dbReference type="ChEBI" id="CHEBI:131766"/>
        <dbReference type="EC" id="4.1.99.22"/>
    </reaction>
</comment>
<comment type="cofactor">
    <cofactor evidence="12">
        <name>[4Fe-4S] cluster</name>
        <dbReference type="ChEBI" id="CHEBI:49883"/>
    </cofactor>
    <text evidence="12">Binds 2 [4Fe-4S] clusters. Binds 1 [4Fe-4S] cluster coordinated with 3 cysteines and an exchangeable S-adenosyl-L-methionine and 1 [4Fe-4S] cluster coordinated with 3 cysteines and the GTP-derived substrate.</text>
</comment>
<dbReference type="GO" id="GO:0061798">
    <property type="term" value="F:GTP 3',8'-cyclase activity"/>
    <property type="evidence" value="ECO:0007669"/>
    <property type="project" value="UniProtKB-UniRule"/>
</dbReference>
<dbReference type="Gene3D" id="3.20.20.70">
    <property type="entry name" value="Aldolase class I"/>
    <property type="match status" value="1"/>
</dbReference>
<dbReference type="InterPro" id="IPR013483">
    <property type="entry name" value="MoaA"/>
</dbReference>
<dbReference type="InterPro" id="IPR007197">
    <property type="entry name" value="rSAM"/>
</dbReference>
<evidence type="ECO:0000256" key="9">
    <source>
        <dbReference type="ARBA" id="ARBA00023150"/>
    </source>
</evidence>
<keyword evidence="5 12" id="KW-0547">Nucleotide-binding</keyword>
<dbReference type="EC" id="4.1.99.22" evidence="1 12"/>
<dbReference type="PROSITE" id="PS01305">
    <property type="entry name" value="MOAA_NIFB_PQQE"/>
    <property type="match status" value="1"/>
</dbReference>
<dbReference type="GO" id="GO:0005525">
    <property type="term" value="F:GTP binding"/>
    <property type="evidence" value="ECO:0007669"/>
    <property type="project" value="UniProtKB-UniRule"/>
</dbReference>
<feature type="binding site" evidence="12">
    <location>
        <position position="33"/>
    </location>
    <ligand>
        <name>[4Fe-4S] cluster</name>
        <dbReference type="ChEBI" id="CHEBI:49883"/>
        <label>1</label>
        <note>4Fe-4S-S-AdoMet</note>
    </ligand>
</feature>
<feature type="binding site" evidence="12">
    <location>
        <position position="199"/>
    </location>
    <ligand>
        <name>S-adenosyl-L-methionine</name>
        <dbReference type="ChEBI" id="CHEBI:59789"/>
    </ligand>
</feature>
<dbReference type="UniPathway" id="UPA00344"/>
<evidence type="ECO:0000313" key="14">
    <source>
        <dbReference type="EMBL" id="AVO46409.1"/>
    </source>
</evidence>
<evidence type="ECO:0000313" key="15">
    <source>
        <dbReference type="Proteomes" id="UP000237889"/>
    </source>
</evidence>
<evidence type="ECO:0000256" key="11">
    <source>
        <dbReference type="ARBA" id="ARBA00048697"/>
    </source>
</evidence>
<evidence type="ECO:0000256" key="12">
    <source>
        <dbReference type="HAMAP-Rule" id="MF_01225"/>
    </source>
</evidence>
<dbReference type="Proteomes" id="UP000237889">
    <property type="component" value="Chromosome"/>
</dbReference>
<feature type="binding site" evidence="12">
    <location>
        <position position="165"/>
    </location>
    <ligand>
        <name>GTP</name>
        <dbReference type="ChEBI" id="CHEBI:37565"/>
    </ligand>
</feature>
<feature type="binding site" evidence="12">
    <location>
        <position position="71"/>
    </location>
    <ligand>
        <name>GTP</name>
        <dbReference type="ChEBI" id="CHEBI:37565"/>
    </ligand>
</feature>
<feature type="binding site" evidence="12">
    <location>
        <position position="262"/>
    </location>
    <ligand>
        <name>[4Fe-4S] cluster</name>
        <dbReference type="ChEBI" id="CHEBI:49883"/>
        <label>2</label>
        <note>4Fe-4S-substrate</note>
    </ligand>
</feature>
<reference evidence="14 15" key="1">
    <citation type="submission" date="2018-03" db="EMBL/GenBank/DDBJ databases">
        <title>Genome sequencing of Phreatobacter sp.</title>
        <authorList>
            <person name="Kim S.-J."/>
            <person name="Heo J."/>
            <person name="Kwon S.-W."/>
        </authorList>
    </citation>
    <scope>NUCLEOTIDE SEQUENCE [LARGE SCALE GENOMIC DNA]</scope>
    <source>
        <strain evidence="14 15">S-12</strain>
    </source>
</reference>
<dbReference type="GO" id="GO:0006777">
    <property type="term" value="P:Mo-molybdopterin cofactor biosynthetic process"/>
    <property type="evidence" value="ECO:0007669"/>
    <property type="project" value="UniProtKB-UniRule"/>
</dbReference>
<evidence type="ECO:0000256" key="2">
    <source>
        <dbReference type="ARBA" id="ARBA00022485"/>
    </source>
</evidence>
<dbReference type="InterPro" id="IPR000385">
    <property type="entry name" value="MoaA_NifB_PqqE_Fe-S-bd_CS"/>
</dbReference>
<sequence>MAHVDAPRPLVDGFGRAVTYLRLSVTDRCDLRCFYCMAERPDFVPKRDLLSLEEMQRLVTTFIRRGVRKLRITGGEPLVRRGVVDLMHEIGRHLVSGALDELTLTTNGTQLAHHAEALVRAGVRRVNVSLDSLCATRFAAITRGGRIADTLDGIAAARAAGLAVKINTVVLGGVNDDELDVLVAFAHRQDMDLTFIEVMPIGEEGYGRSDRFLPLDQVREKLGQRWSLVPSLHRSGGPARYWQVAETGRRLGFIAATSCNFCAACNRVRITATGRLETCLGHEAGVDLRAPLRLDPTGRAIEAAIDAAIAAKPAGHAFAEAWQRPATARGMHVTGG</sequence>
<dbReference type="InterPro" id="IPR013785">
    <property type="entry name" value="Aldolase_TIM"/>
</dbReference>
<name>A0A2S0NE11_9HYPH</name>
<feature type="binding site" evidence="12">
    <location>
        <position position="22"/>
    </location>
    <ligand>
        <name>GTP</name>
        <dbReference type="ChEBI" id="CHEBI:37565"/>
    </ligand>
</feature>
<evidence type="ECO:0000256" key="4">
    <source>
        <dbReference type="ARBA" id="ARBA00022723"/>
    </source>
</evidence>
<comment type="similarity">
    <text evidence="12">Belongs to the radical SAM superfamily. MoaA family.</text>
</comment>
<dbReference type="RefSeq" id="WP_106749749.1">
    <property type="nucleotide sequence ID" value="NZ_CP027668.1"/>
</dbReference>
<comment type="function">
    <text evidence="12">Catalyzes the cyclization of GTP to (8S)-3',8-cyclo-7,8-dihydroguanosine 5'-triphosphate.</text>
</comment>
<proteinExistence type="inferred from homology"/>
<dbReference type="PROSITE" id="PS51918">
    <property type="entry name" value="RADICAL_SAM"/>
    <property type="match status" value="1"/>
</dbReference>
<dbReference type="EMBL" id="CP027668">
    <property type="protein sequence ID" value="AVO46409.1"/>
    <property type="molecule type" value="Genomic_DNA"/>
</dbReference>
<dbReference type="SUPFAM" id="SSF102114">
    <property type="entry name" value="Radical SAM enzymes"/>
    <property type="match status" value="1"/>
</dbReference>
<dbReference type="KEGG" id="phr:C6569_15860"/>
<dbReference type="NCBIfam" id="TIGR02666">
    <property type="entry name" value="moaA"/>
    <property type="match status" value="1"/>
</dbReference>
<dbReference type="SMART" id="SM00729">
    <property type="entry name" value="Elp3"/>
    <property type="match status" value="1"/>
</dbReference>
<evidence type="ECO:0000256" key="3">
    <source>
        <dbReference type="ARBA" id="ARBA00022691"/>
    </source>
</evidence>
<keyword evidence="15" id="KW-1185">Reference proteome</keyword>
<evidence type="ECO:0000259" key="13">
    <source>
        <dbReference type="PROSITE" id="PS51918"/>
    </source>
</evidence>
<feature type="domain" description="Radical SAM core" evidence="13">
    <location>
        <begin position="13"/>
        <end position="239"/>
    </location>
</feature>
<evidence type="ECO:0000256" key="8">
    <source>
        <dbReference type="ARBA" id="ARBA00023134"/>
    </source>
</evidence>
<dbReference type="SFLD" id="SFLDG01383">
    <property type="entry name" value="cyclic_pyranopterin_phosphate"/>
    <property type="match status" value="1"/>
</dbReference>
<dbReference type="PANTHER" id="PTHR22960">
    <property type="entry name" value="MOLYBDOPTERIN COFACTOR SYNTHESIS PROTEIN A"/>
    <property type="match status" value="1"/>
</dbReference>
<evidence type="ECO:0000256" key="1">
    <source>
        <dbReference type="ARBA" id="ARBA00012167"/>
    </source>
</evidence>
<dbReference type="InterPro" id="IPR058240">
    <property type="entry name" value="rSAM_sf"/>
</dbReference>
<dbReference type="GO" id="GO:0051539">
    <property type="term" value="F:4 iron, 4 sulfur cluster binding"/>
    <property type="evidence" value="ECO:0007669"/>
    <property type="project" value="UniProtKB-UniRule"/>
</dbReference>
<dbReference type="SFLD" id="SFLDG01386">
    <property type="entry name" value="main_SPASM_domain-containing"/>
    <property type="match status" value="1"/>
</dbReference>
<evidence type="ECO:0000256" key="5">
    <source>
        <dbReference type="ARBA" id="ARBA00022741"/>
    </source>
</evidence>
<dbReference type="InterPro" id="IPR006638">
    <property type="entry name" value="Elp3/MiaA/NifB-like_rSAM"/>
</dbReference>
<organism evidence="14 15">
    <name type="scientific">Phreatobacter cathodiphilus</name>
    <dbReference type="NCBI Taxonomy" id="1868589"/>
    <lineage>
        <taxon>Bacteria</taxon>
        <taxon>Pseudomonadati</taxon>
        <taxon>Pseudomonadota</taxon>
        <taxon>Alphaproteobacteria</taxon>
        <taxon>Hyphomicrobiales</taxon>
        <taxon>Phreatobacteraceae</taxon>
        <taxon>Phreatobacter</taxon>
    </lineage>
</organism>
<keyword evidence="9 12" id="KW-0501">Molybdenum cofactor biosynthesis</keyword>
<dbReference type="InterPro" id="IPR010505">
    <property type="entry name" value="MoaA_twitch"/>
</dbReference>
<dbReference type="Pfam" id="PF06463">
    <property type="entry name" value="Mob_synth_C"/>
    <property type="match status" value="1"/>
</dbReference>
<dbReference type="GO" id="GO:0046872">
    <property type="term" value="F:metal ion binding"/>
    <property type="evidence" value="ECO:0007669"/>
    <property type="project" value="UniProtKB-KW"/>
</dbReference>
<evidence type="ECO:0000256" key="10">
    <source>
        <dbReference type="ARBA" id="ARBA00023239"/>
    </source>
</evidence>
<gene>
    <name evidence="12 14" type="primary">moaA</name>
    <name evidence="14" type="ORF">C6569_15860</name>
</gene>
<feature type="binding site" evidence="12">
    <location>
        <position position="105"/>
    </location>
    <ligand>
        <name>GTP</name>
        <dbReference type="ChEBI" id="CHEBI:37565"/>
    </ligand>
</feature>
<feature type="binding site" evidence="12">
    <location>
        <position position="265"/>
    </location>
    <ligand>
        <name>[4Fe-4S] cluster</name>
        <dbReference type="ChEBI" id="CHEBI:49883"/>
        <label>2</label>
        <note>4Fe-4S-substrate</note>
    </ligand>
</feature>
<evidence type="ECO:0000256" key="7">
    <source>
        <dbReference type="ARBA" id="ARBA00023014"/>
    </source>
</evidence>
<feature type="binding site" evidence="12">
    <location>
        <position position="35"/>
    </location>
    <ligand>
        <name>S-adenosyl-L-methionine</name>
        <dbReference type="ChEBI" id="CHEBI:59789"/>
    </ligand>
</feature>
<dbReference type="GO" id="GO:1904047">
    <property type="term" value="F:S-adenosyl-L-methionine binding"/>
    <property type="evidence" value="ECO:0007669"/>
    <property type="project" value="UniProtKB-UniRule"/>
</dbReference>
<keyword evidence="6 12" id="KW-0408">Iron</keyword>
<dbReference type="CDD" id="cd01335">
    <property type="entry name" value="Radical_SAM"/>
    <property type="match status" value="1"/>
</dbReference>
<keyword evidence="4 12" id="KW-0479">Metal-binding</keyword>
<feature type="binding site" evidence="12">
    <location>
        <position position="29"/>
    </location>
    <ligand>
        <name>[4Fe-4S] cluster</name>
        <dbReference type="ChEBI" id="CHEBI:49883"/>
        <label>1</label>
        <note>4Fe-4S-S-AdoMet</note>
    </ligand>
</feature>
<dbReference type="HAMAP" id="MF_01225_B">
    <property type="entry name" value="MoaA_B"/>
    <property type="match status" value="1"/>
</dbReference>
<feature type="binding site" evidence="12">
    <location>
        <position position="36"/>
    </location>
    <ligand>
        <name>[4Fe-4S] cluster</name>
        <dbReference type="ChEBI" id="CHEBI:49883"/>
        <label>1</label>
        <note>4Fe-4S-S-AdoMet</note>
    </ligand>
</feature>
<dbReference type="InterPro" id="IPR050105">
    <property type="entry name" value="MoCo_biosynth_MoaA/MoaC"/>
</dbReference>
<feature type="binding site" evidence="12">
    <location>
        <begin position="267"/>
        <end position="269"/>
    </location>
    <ligand>
        <name>GTP</name>
        <dbReference type="ChEBI" id="CHEBI:37565"/>
    </ligand>
</feature>
<feature type="binding site" evidence="12">
    <location>
        <position position="279"/>
    </location>
    <ligand>
        <name>[4Fe-4S] cluster</name>
        <dbReference type="ChEBI" id="CHEBI:49883"/>
        <label>2</label>
        <note>4Fe-4S-substrate</note>
    </ligand>
</feature>
<accession>A0A2S0NE11</accession>
<feature type="binding site" evidence="12">
    <location>
        <position position="129"/>
    </location>
    <ligand>
        <name>S-adenosyl-L-methionine</name>
        <dbReference type="ChEBI" id="CHEBI:59789"/>
    </ligand>
</feature>
<dbReference type="PANTHER" id="PTHR22960:SF0">
    <property type="entry name" value="MOLYBDENUM COFACTOR BIOSYNTHESIS PROTEIN 1"/>
    <property type="match status" value="1"/>
</dbReference>
<evidence type="ECO:0000256" key="6">
    <source>
        <dbReference type="ARBA" id="ARBA00023004"/>
    </source>
</evidence>
<dbReference type="InterPro" id="IPR040064">
    <property type="entry name" value="MoaA-like"/>
</dbReference>
<dbReference type="SFLD" id="SFLDS00029">
    <property type="entry name" value="Radical_SAM"/>
    <property type="match status" value="1"/>
</dbReference>
<protein>
    <recommendedName>
        <fullName evidence="1 12">GTP 3',8-cyclase</fullName>
        <ecNumber evidence="1 12">4.1.99.22</ecNumber>
    </recommendedName>
    <alternativeName>
        <fullName evidence="12">Molybdenum cofactor biosynthesis protein A</fullName>
    </alternativeName>
</protein>
<keyword evidence="8 12" id="KW-0342">GTP-binding</keyword>